<keyword evidence="6 7" id="KW-0472">Membrane</keyword>
<protein>
    <recommendedName>
        <fullName evidence="7">TRAP transporter large permease protein</fullName>
    </recommendedName>
</protein>
<evidence type="ECO:0000256" key="7">
    <source>
        <dbReference type="RuleBase" id="RU369079"/>
    </source>
</evidence>
<name>A0A1Y6C686_9PROT</name>
<dbReference type="Pfam" id="PF06808">
    <property type="entry name" value="DctM"/>
    <property type="match status" value="1"/>
</dbReference>
<comment type="similarity">
    <text evidence="7">Belongs to the TRAP transporter large permease family.</text>
</comment>
<dbReference type="GO" id="GO:0005886">
    <property type="term" value="C:plasma membrane"/>
    <property type="evidence" value="ECO:0007669"/>
    <property type="project" value="UniProtKB-SubCell"/>
</dbReference>
<keyword evidence="5 7" id="KW-1133">Transmembrane helix</keyword>
<feature type="transmembrane region" description="Helical" evidence="7">
    <location>
        <begin position="404"/>
        <end position="425"/>
    </location>
</feature>
<dbReference type="NCBIfam" id="TIGR00786">
    <property type="entry name" value="dctM"/>
    <property type="match status" value="1"/>
</dbReference>
<feature type="transmembrane region" description="Helical" evidence="7">
    <location>
        <begin position="12"/>
        <end position="40"/>
    </location>
</feature>
<dbReference type="AlphaFoldDB" id="A0A1Y6C686"/>
<feature type="transmembrane region" description="Helical" evidence="7">
    <location>
        <begin position="140"/>
        <end position="164"/>
    </location>
</feature>
<feature type="transmembrane region" description="Helical" evidence="7">
    <location>
        <begin position="323"/>
        <end position="353"/>
    </location>
</feature>
<comment type="caution">
    <text evidence="7">Lacks conserved residue(s) required for the propagation of feature annotation.</text>
</comment>
<dbReference type="Proteomes" id="UP000192917">
    <property type="component" value="Unassembled WGS sequence"/>
</dbReference>
<feature type="transmembrane region" description="Helical" evidence="7">
    <location>
        <begin position="288"/>
        <end position="311"/>
    </location>
</feature>
<feature type="domain" description="TRAP C4-dicarboxylate transport system permease DctM subunit" evidence="8">
    <location>
        <begin position="11"/>
        <end position="427"/>
    </location>
</feature>
<feature type="transmembrane region" description="Helical" evidence="7">
    <location>
        <begin position="251"/>
        <end position="267"/>
    </location>
</feature>
<dbReference type="PANTHER" id="PTHR33362:SF7">
    <property type="entry name" value="SLL1103 PROTEIN"/>
    <property type="match status" value="1"/>
</dbReference>
<feature type="transmembrane region" description="Helical" evidence="7">
    <location>
        <begin position="176"/>
        <end position="196"/>
    </location>
</feature>
<keyword evidence="4 7" id="KW-0812">Transmembrane</keyword>
<feature type="transmembrane region" description="Helical" evidence="7">
    <location>
        <begin position="52"/>
        <end position="74"/>
    </location>
</feature>
<evidence type="ECO:0000256" key="2">
    <source>
        <dbReference type="ARBA" id="ARBA00022475"/>
    </source>
</evidence>
<accession>A0A1Y6C686</accession>
<dbReference type="EMBL" id="FWZX01000013">
    <property type="protein sequence ID" value="SMF38947.1"/>
    <property type="molecule type" value="Genomic_DNA"/>
</dbReference>
<dbReference type="InterPro" id="IPR010656">
    <property type="entry name" value="DctM"/>
</dbReference>
<evidence type="ECO:0000256" key="3">
    <source>
        <dbReference type="ARBA" id="ARBA00022519"/>
    </source>
</evidence>
<dbReference type="GO" id="GO:0022857">
    <property type="term" value="F:transmembrane transporter activity"/>
    <property type="evidence" value="ECO:0007669"/>
    <property type="project" value="UniProtKB-UniRule"/>
</dbReference>
<keyword evidence="2" id="KW-1003">Cell membrane</keyword>
<evidence type="ECO:0000313" key="9">
    <source>
        <dbReference type="EMBL" id="SMF38947.1"/>
    </source>
</evidence>
<evidence type="ECO:0000256" key="1">
    <source>
        <dbReference type="ARBA" id="ARBA00004429"/>
    </source>
</evidence>
<gene>
    <name evidence="9" type="ORF">SAMN05428998_11393</name>
</gene>
<evidence type="ECO:0000256" key="5">
    <source>
        <dbReference type="ARBA" id="ARBA00022989"/>
    </source>
</evidence>
<feature type="transmembrane region" description="Helical" evidence="7">
    <location>
        <begin position="223"/>
        <end position="245"/>
    </location>
</feature>
<evidence type="ECO:0000259" key="8">
    <source>
        <dbReference type="Pfam" id="PF06808"/>
    </source>
</evidence>
<keyword evidence="3 7" id="KW-0997">Cell inner membrane</keyword>
<organism evidence="9 10">
    <name type="scientific">Tistlia consotensis USBA 355</name>
    <dbReference type="NCBI Taxonomy" id="560819"/>
    <lineage>
        <taxon>Bacteria</taxon>
        <taxon>Pseudomonadati</taxon>
        <taxon>Pseudomonadota</taxon>
        <taxon>Alphaproteobacteria</taxon>
        <taxon>Rhodospirillales</taxon>
        <taxon>Rhodovibrionaceae</taxon>
        <taxon>Tistlia</taxon>
    </lineage>
</organism>
<dbReference type="PANTHER" id="PTHR33362">
    <property type="entry name" value="SIALIC ACID TRAP TRANSPORTER PERMEASE PROTEIN SIAT-RELATED"/>
    <property type="match status" value="1"/>
</dbReference>
<evidence type="ECO:0000313" key="10">
    <source>
        <dbReference type="Proteomes" id="UP000192917"/>
    </source>
</evidence>
<dbReference type="RefSeq" id="WP_085123770.1">
    <property type="nucleotide sequence ID" value="NZ_FWZX01000013.1"/>
</dbReference>
<reference evidence="9 10" key="1">
    <citation type="submission" date="2017-04" db="EMBL/GenBank/DDBJ databases">
        <authorList>
            <person name="Afonso C.L."/>
            <person name="Miller P.J."/>
            <person name="Scott M.A."/>
            <person name="Spackman E."/>
            <person name="Goraichik I."/>
            <person name="Dimitrov K.M."/>
            <person name="Suarez D.L."/>
            <person name="Swayne D.E."/>
        </authorList>
    </citation>
    <scope>NUCLEOTIDE SEQUENCE [LARGE SCALE GENOMIC DNA]</scope>
    <source>
        <strain evidence="9 10">USBA 355</strain>
    </source>
</reference>
<sequence>MSVETLTLLMLGAIALLLAIGVPLAFVTGIVAVGFGYALFGDGALGLIASRIYSFMNAYVLVAVPMFILMAAILERSGVARDLFKAMHVFSGSLRGGLAVQTLGVAVIMAAMTGIIGGEIVLLGLVALPQMLNLKYDRNLAIGTICAGGSLGTMIPPSIVLIFYGLTANVAIGDLFVATIVPGLLLAGLYLLYILARCAISPELGPPASAAERSLPLAEKLRLLKAVALPLFVAAMVLGTIYAGIASVSEAAGMGVVGVIISAWVRGELNWSMLRDALRQTTVTCGTLLWITFGATALIGIYNVVGGMAFVKSLITDLPLPPLSIVLVMMLILIVLGMFMDWVGILLLTMPIFVPIVTHLGMDPVWFGILFCMSMQVSYLSPPFGPAAFYLKGVAPPDITLQQIFGAFWPFIFLQLVGLAIVLFFPPVALWLPSVLGAG</sequence>
<keyword evidence="10" id="KW-1185">Reference proteome</keyword>
<comment type="function">
    <text evidence="7">Part of the tripartite ATP-independent periplasmic (TRAP) transport system.</text>
</comment>
<proteinExistence type="inferred from homology"/>
<comment type="subcellular location">
    <subcellularLocation>
        <location evidence="1 7">Cell inner membrane</location>
        <topology evidence="1 7">Multi-pass membrane protein</topology>
    </subcellularLocation>
</comment>
<evidence type="ECO:0000256" key="6">
    <source>
        <dbReference type="ARBA" id="ARBA00023136"/>
    </source>
</evidence>
<dbReference type="PIRSF" id="PIRSF006066">
    <property type="entry name" value="HI0050"/>
    <property type="match status" value="1"/>
</dbReference>
<feature type="transmembrane region" description="Helical" evidence="7">
    <location>
        <begin position="103"/>
        <end position="128"/>
    </location>
</feature>
<dbReference type="STRING" id="560819.SAMN05428998_11393"/>
<comment type="subunit">
    <text evidence="7">The complex comprises the extracytoplasmic solute receptor protein and the two transmembrane proteins.</text>
</comment>
<keyword evidence="7" id="KW-0813">Transport</keyword>
<evidence type="ECO:0000256" key="4">
    <source>
        <dbReference type="ARBA" id="ARBA00022692"/>
    </source>
</evidence>
<dbReference type="InterPro" id="IPR004681">
    <property type="entry name" value="TRAP_DctM"/>
</dbReference>